<dbReference type="InterPro" id="IPR011055">
    <property type="entry name" value="Dup_hybrid_motif"/>
</dbReference>
<dbReference type="InterPro" id="IPR016047">
    <property type="entry name" value="M23ase_b-sheet_dom"/>
</dbReference>
<dbReference type="GO" id="GO:0004222">
    <property type="term" value="F:metalloendopeptidase activity"/>
    <property type="evidence" value="ECO:0007669"/>
    <property type="project" value="TreeGrafter"/>
</dbReference>
<evidence type="ECO:0000313" key="2">
    <source>
        <dbReference type="EMBL" id="TQD41169.1"/>
    </source>
</evidence>
<keyword evidence="3" id="KW-1185">Reference proteome</keyword>
<proteinExistence type="predicted"/>
<name>A0A507ZUT1_9GAMM</name>
<dbReference type="Gene3D" id="2.70.70.10">
    <property type="entry name" value="Glucose Permease (Domain IIA)"/>
    <property type="match status" value="1"/>
</dbReference>
<dbReference type="InterPro" id="IPR050570">
    <property type="entry name" value="Cell_wall_metabolism_enzyme"/>
</dbReference>
<sequence>MAHVRATAAALRPAAVGPLSVRLALHTQVWETPRLADHCRGARVGDAPCGKSGGLPGVQARGGPRYLGPPRIRDAPMRNLALLLLACAFAPVRAEPPVPAPTEGPIEQVLAHPLFQVPYMCSEHAAGELPYPGDDLGQDCMVTGLDEDASPGFFRLYRTDGLSNEDWYGWNQPVHSPCDCEVVQLHVNPQTNLPGQPHQSRASGVVLKAADGTMFALAHLQGFLVEEGARVKAGERIGFVGNNGYARAPHVHIGAWRGKQALQLRWDQRAMTAH</sequence>
<dbReference type="OrthoDB" id="5489603at2"/>
<organism evidence="2 3">
    <name type="scientific">Marilutibacter aestuarii</name>
    <dbReference type="NCBI Taxonomy" id="1706195"/>
    <lineage>
        <taxon>Bacteria</taxon>
        <taxon>Pseudomonadati</taxon>
        <taxon>Pseudomonadota</taxon>
        <taxon>Gammaproteobacteria</taxon>
        <taxon>Lysobacterales</taxon>
        <taxon>Lysobacteraceae</taxon>
        <taxon>Marilutibacter</taxon>
    </lineage>
</organism>
<evidence type="ECO:0000259" key="1">
    <source>
        <dbReference type="Pfam" id="PF01551"/>
    </source>
</evidence>
<dbReference type="EMBL" id="VICE01000128">
    <property type="protein sequence ID" value="TQD41169.1"/>
    <property type="molecule type" value="Genomic_DNA"/>
</dbReference>
<accession>A0A507ZUT1</accession>
<dbReference type="Proteomes" id="UP000318212">
    <property type="component" value="Unassembled WGS sequence"/>
</dbReference>
<dbReference type="Pfam" id="PF01551">
    <property type="entry name" value="Peptidase_M23"/>
    <property type="match status" value="1"/>
</dbReference>
<dbReference type="PANTHER" id="PTHR21666">
    <property type="entry name" value="PEPTIDASE-RELATED"/>
    <property type="match status" value="1"/>
</dbReference>
<dbReference type="CDD" id="cd12797">
    <property type="entry name" value="M23_peptidase"/>
    <property type="match status" value="1"/>
</dbReference>
<dbReference type="AlphaFoldDB" id="A0A507ZUT1"/>
<gene>
    <name evidence="2" type="ORF">FKV25_13210</name>
</gene>
<feature type="domain" description="M23ase beta-sheet core" evidence="1">
    <location>
        <begin position="171"/>
        <end position="262"/>
    </location>
</feature>
<dbReference type="SUPFAM" id="SSF51261">
    <property type="entry name" value="Duplicated hybrid motif"/>
    <property type="match status" value="1"/>
</dbReference>
<reference evidence="2 3" key="1">
    <citation type="submission" date="2019-06" db="EMBL/GenBank/DDBJ databases">
        <title>Lysobacter alkalisoli sp. nov. isolated from saline soil.</title>
        <authorList>
            <person name="Sun J.-Q."/>
            <person name="Xu L."/>
        </authorList>
    </citation>
    <scope>NUCLEOTIDE SEQUENCE [LARGE SCALE GENOMIC DNA]</scope>
    <source>
        <strain evidence="2 3">JCM 31130</strain>
    </source>
</reference>
<evidence type="ECO:0000313" key="3">
    <source>
        <dbReference type="Proteomes" id="UP000318212"/>
    </source>
</evidence>
<protein>
    <submittedName>
        <fullName evidence="2">M23 family metallopeptidase</fullName>
    </submittedName>
</protein>
<dbReference type="PANTHER" id="PTHR21666:SF294">
    <property type="entry name" value="PEPTIDASE M23"/>
    <property type="match status" value="1"/>
</dbReference>
<comment type="caution">
    <text evidence="2">The sequence shown here is derived from an EMBL/GenBank/DDBJ whole genome shotgun (WGS) entry which is preliminary data.</text>
</comment>